<gene>
    <name evidence="2" type="ORF">IAB90_04755</name>
</gene>
<reference evidence="2" key="2">
    <citation type="journal article" date="2021" name="PeerJ">
        <title>Extensive microbial diversity within the chicken gut microbiome revealed by metagenomics and culture.</title>
        <authorList>
            <person name="Gilroy R."/>
            <person name="Ravi A."/>
            <person name="Getino M."/>
            <person name="Pursley I."/>
            <person name="Horton D.L."/>
            <person name="Alikhan N.F."/>
            <person name="Baker D."/>
            <person name="Gharbi K."/>
            <person name="Hall N."/>
            <person name="Watson M."/>
            <person name="Adriaenssens E.M."/>
            <person name="Foster-Nyarko E."/>
            <person name="Jarju S."/>
            <person name="Secka A."/>
            <person name="Antonio M."/>
            <person name="Oren A."/>
            <person name="Chaudhuri R.R."/>
            <person name="La Ragione R."/>
            <person name="Hildebrand F."/>
            <person name="Pallen M.J."/>
        </authorList>
    </citation>
    <scope>NUCLEOTIDE SEQUENCE</scope>
    <source>
        <strain evidence="2">ChiW25-3613</strain>
    </source>
</reference>
<dbReference type="EMBL" id="DVHB01000080">
    <property type="protein sequence ID" value="HIR39676.1"/>
    <property type="molecule type" value="Genomic_DNA"/>
</dbReference>
<dbReference type="AlphaFoldDB" id="A0A9D1DB90"/>
<sequence>MAKKKSGSKVGLIALLVLVVMLVLAIVGICIDWINTTVTVLGNSTTEGTKLSELFDTFDGLDTELAGSFKAMASFAILTVILAGATTVLAGICKVLGWKLFRFILVIVAIVCVVCGVVSIITSFTFCDKLGGGSIGDLFSGENAPAAGAWLTAIGGVLAGLAGVFAAVKN</sequence>
<organism evidence="2 3">
    <name type="scientific">Candidatus Coproplasma stercoripullorum</name>
    <dbReference type="NCBI Taxonomy" id="2840751"/>
    <lineage>
        <taxon>Bacteria</taxon>
        <taxon>Bacillati</taxon>
        <taxon>Bacillota</taxon>
        <taxon>Clostridia</taxon>
        <taxon>Eubacteriales</taxon>
        <taxon>Candidatus Coproplasma</taxon>
    </lineage>
</organism>
<feature type="transmembrane region" description="Helical" evidence="1">
    <location>
        <begin position="100"/>
        <end position="126"/>
    </location>
</feature>
<proteinExistence type="predicted"/>
<reference evidence="2" key="1">
    <citation type="submission" date="2020-10" db="EMBL/GenBank/DDBJ databases">
        <authorList>
            <person name="Gilroy R."/>
        </authorList>
    </citation>
    <scope>NUCLEOTIDE SEQUENCE</scope>
    <source>
        <strain evidence="2">ChiW25-3613</strain>
    </source>
</reference>
<keyword evidence="1" id="KW-1133">Transmembrane helix</keyword>
<dbReference type="Proteomes" id="UP000824179">
    <property type="component" value="Unassembled WGS sequence"/>
</dbReference>
<name>A0A9D1DB90_9FIRM</name>
<evidence type="ECO:0000313" key="3">
    <source>
        <dbReference type="Proteomes" id="UP000824179"/>
    </source>
</evidence>
<feature type="transmembrane region" description="Helical" evidence="1">
    <location>
        <begin position="12"/>
        <end position="34"/>
    </location>
</feature>
<comment type="caution">
    <text evidence="2">The sequence shown here is derived from an EMBL/GenBank/DDBJ whole genome shotgun (WGS) entry which is preliminary data.</text>
</comment>
<feature type="transmembrane region" description="Helical" evidence="1">
    <location>
        <begin position="146"/>
        <end position="168"/>
    </location>
</feature>
<protein>
    <submittedName>
        <fullName evidence="2">Uncharacterized protein</fullName>
    </submittedName>
</protein>
<feature type="transmembrane region" description="Helical" evidence="1">
    <location>
        <begin position="71"/>
        <end position="93"/>
    </location>
</feature>
<keyword evidence="1" id="KW-0812">Transmembrane</keyword>
<evidence type="ECO:0000256" key="1">
    <source>
        <dbReference type="SAM" id="Phobius"/>
    </source>
</evidence>
<keyword evidence="1" id="KW-0472">Membrane</keyword>
<evidence type="ECO:0000313" key="2">
    <source>
        <dbReference type="EMBL" id="HIR39676.1"/>
    </source>
</evidence>
<accession>A0A9D1DB90</accession>